<dbReference type="RefSeq" id="WP_256615072.1">
    <property type="nucleotide sequence ID" value="NZ_JANIBK010000038.1"/>
</dbReference>
<dbReference type="Proteomes" id="UP001524586">
    <property type="component" value="Unassembled WGS sequence"/>
</dbReference>
<protein>
    <recommendedName>
        <fullName evidence="3">CopG family transcriptional regulator</fullName>
    </recommendedName>
</protein>
<gene>
    <name evidence="1" type="ORF">NP596_09415</name>
</gene>
<dbReference type="InterPro" id="IPR013321">
    <property type="entry name" value="Arc_rbn_hlx_hlx"/>
</dbReference>
<dbReference type="EMBL" id="JANIBK010000038">
    <property type="protein sequence ID" value="MCQ8128677.1"/>
    <property type="molecule type" value="Genomic_DNA"/>
</dbReference>
<organism evidence="1 2">
    <name type="scientific">Methylomonas rivi</name>
    <dbReference type="NCBI Taxonomy" id="2952226"/>
    <lineage>
        <taxon>Bacteria</taxon>
        <taxon>Pseudomonadati</taxon>
        <taxon>Pseudomonadota</taxon>
        <taxon>Gammaproteobacteria</taxon>
        <taxon>Methylococcales</taxon>
        <taxon>Methylococcaceae</taxon>
        <taxon>Methylomonas</taxon>
    </lineage>
</organism>
<dbReference type="SUPFAM" id="SSF47598">
    <property type="entry name" value="Ribbon-helix-helix"/>
    <property type="match status" value="1"/>
</dbReference>
<dbReference type="InterPro" id="IPR010985">
    <property type="entry name" value="Ribbon_hlx_hlx"/>
</dbReference>
<evidence type="ECO:0000313" key="1">
    <source>
        <dbReference type="EMBL" id="MCQ8128677.1"/>
    </source>
</evidence>
<evidence type="ECO:0000313" key="2">
    <source>
        <dbReference type="Proteomes" id="UP001524586"/>
    </source>
</evidence>
<proteinExistence type="predicted"/>
<comment type="caution">
    <text evidence="1">The sequence shown here is derived from an EMBL/GenBank/DDBJ whole genome shotgun (WGS) entry which is preliminary data.</text>
</comment>
<accession>A0ABT1U4A8</accession>
<dbReference type="PANTHER" id="PTHR40688:SF2">
    <property type="entry name" value="RIBBON-HELIX-HELIX PROTEIN COPG DOMAIN-CONTAINING PROTEIN"/>
    <property type="match status" value="1"/>
</dbReference>
<evidence type="ECO:0008006" key="3">
    <source>
        <dbReference type="Google" id="ProtNLM"/>
    </source>
</evidence>
<keyword evidence="2" id="KW-1185">Reference proteome</keyword>
<dbReference type="Gene3D" id="1.10.1220.10">
    <property type="entry name" value="Met repressor-like"/>
    <property type="match status" value="1"/>
</dbReference>
<sequence length="85" mass="9527">MTSIINKSPTRTINVRVPESVFQQLEEIAKATERTKSFVALTALNSYLQEQSWQIRDIKEGIAEADNGEFATDEEVTTVFAKYGA</sequence>
<name>A0ABT1U4A8_9GAMM</name>
<dbReference type="CDD" id="cd22233">
    <property type="entry name" value="RHH_CopAso-like"/>
    <property type="match status" value="1"/>
</dbReference>
<reference evidence="1 2" key="1">
    <citation type="submission" date="2022-07" db="EMBL/GenBank/DDBJ databases">
        <title>Methylomonas rivi sp. nov., Methylomonas rosea sp. nov., Methylomonas aureus sp. nov. and Methylomonas subterranea sp. nov., four novel methanotrophs isolated from a freshwater creek and the deep terrestrial subsurface.</title>
        <authorList>
            <person name="Abin C."/>
            <person name="Sankaranarayanan K."/>
            <person name="Garner C."/>
            <person name="Sindelar R."/>
            <person name="Kotary K."/>
            <person name="Garner R."/>
            <person name="Barclay S."/>
            <person name="Lawson P."/>
            <person name="Krumholz L."/>
        </authorList>
    </citation>
    <scope>NUCLEOTIDE SEQUENCE [LARGE SCALE GENOMIC DNA]</scope>
    <source>
        <strain evidence="1 2">WSC-6</strain>
    </source>
</reference>
<dbReference type="InterPro" id="IPR052991">
    <property type="entry name" value="Non-func_TypeII_TA_Antitoxin"/>
</dbReference>
<dbReference type="PANTHER" id="PTHR40688">
    <property type="match status" value="1"/>
</dbReference>